<evidence type="ECO:0000256" key="1">
    <source>
        <dbReference type="SAM" id="MobiDB-lite"/>
    </source>
</evidence>
<proteinExistence type="predicted"/>
<protein>
    <submittedName>
        <fullName evidence="2">12760_t:CDS:1</fullName>
    </submittedName>
</protein>
<evidence type="ECO:0000313" key="3">
    <source>
        <dbReference type="Proteomes" id="UP000789831"/>
    </source>
</evidence>
<dbReference type="EMBL" id="CAJVPL010001478">
    <property type="protein sequence ID" value="CAG8572985.1"/>
    <property type="molecule type" value="Genomic_DNA"/>
</dbReference>
<name>A0A9N9G0F5_9GLOM</name>
<reference evidence="2" key="1">
    <citation type="submission" date="2021-06" db="EMBL/GenBank/DDBJ databases">
        <authorList>
            <person name="Kallberg Y."/>
            <person name="Tangrot J."/>
            <person name="Rosling A."/>
        </authorList>
    </citation>
    <scope>NUCLEOTIDE SEQUENCE</scope>
    <source>
        <strain evidence="2">MT106</strain>
    </source>
</reference>
<organism evidence="2 3">
    <name type="scientific">Ambispora gerdemannii</name>
    <dbReference type="NCBI Taxonomy" id="144530"/>
    <lineage>
        <taxon>Eukaryota</taxon>
        <taxon>Fungi</taxon>
        <taxon>Fungi incertae sedis</taxon>
        <taxon>Mucoromycota</taxon>
        <taxon>Glomeromycotina</taxon>
        <taxon>Glomeromycetes</taxon>
        <taxon>Archaeosporales</taxon>
        <taxon>Ambisporaceae</taxon>
        <taxon>Ambispora</taxon>
    </lineage>
</organism>
<accession>A0A9N9G0F5</accession>
<gene>
    <name evidence="2" type="ORF">AGERDE_LOCUS7733</name>
</gene>
<feature type="region of interest" description="Disordered" evidence="1">
    <location>
        <begin position="1"/>
        <end position="42"/>
    </location>
</feature>
<comment type="caution">
    <text evidence="2">The sequence shown here is derived from an EMBL/GenBank/DDBJ whole genome shotgun (WGS) entry which is preliminary data.</text>
</comment>
<evidence type="ECO:0000313" key="2">
    <source>
        <dbReference type="EMBL" id="CAG8572985.1"/>
    </source>
</evidence>
<dbReference type="AlphaFoldDB" id="A0A9N9G0F5"/>
<sequence>MTAVDECWNQSRELTRERATKPETPSTRVVSRLAKKPMKEIA</sequence>
<feature type="non-terminal residue" evidence="2">
    <location>
        <position position="1"/>
    </location>
</feature>
<dbReference type="Proteomes" id="UP000789831">
    <property type="component" value="Unassembled WGS sequence"/>
</dbReference>
<keyword evidence="3" id="KW-1185">Reference proteome</keyword>